<gene>
    <name evidence="8" type="ORF">FWJ25_05260</name>
</gene>
<evidence type="ECO:0000256" key="7">
    <source>
        <dbReference type="SAM" id="Phobius"/>
    </source>
</evidence>
<protein>
    <submittedName>
        <fullName evidence="8">Uracil-xanthine permease</fullName>
    </submittedName>
</protein>
<evidence type="ECO:0000256" key="6">
    <source>
        <dbReference type="ARBA" id="ARBA00023136"/>
    </source>
</evidence>
<dbReference type="RefSeq" id="WP_149599214.1">
    <property type="nucleotide sequence ID" value="NZ_VTUU01000002.1"/>
</dbReference>
<reference evidence="8 9" key="1">
    <citation type="submission" date="2019-08" db="EMBL/GenBank/DDBJ databases">
        <title>Marinobacter ZYF650 sp. nov., a marine bacterium isolated from seawater of the Mariana trench.</title>
        <authorList>
            <person name="Ahmad W."/>
        </authorList>
    </citation>
    <scope>NUCLEOTIDE SEQUENCE [LARGE SCALE GENOMIC DNA]</scope>
    <source>
        <strain evidence="8 9">ZYF650</strain>
    </source>
</reference>
<feature type="transmembrane region" description="Helical" evidence="7">
    <location>
        <begin position="157"/>
        <end position="174"/>
    </location>
</feature>
<accession>A0A5B0VJG6</accession>
<feature type="transmembrane region" description="Helical" evidence="7">
    <location>
        <begin position="221"/>
        <end position="239"/>
    </location>
</feature>
<evidence type="ECO:0000256" key="5">
    <source>
        <dbReference type="ARBA" id="ARBA00022989"/>
    </source>
</evidence>
<dbReference type="NCBIfam" id="TIGR00801">
    <property type="entry name" value="ncs2"/>
    <property type="match status" value="1"/>
</dbReference>
<dbReference type="Proteomes" id="UP000323161">
    <property type="component" value="Unassembled WGS sequence"/>
</dbReference>
<sequence>MLDHTNDPTWKQAIAGSQMLLVAFGALVLVPLITGMNPNVALFTAGLGTLIFHIVTGGQIPIFLGSSFAFIAPIIASKGKFGMEETLGGLMAAGILYVLLSGLVRLRGTGFIRNLLPPVVIGPVIMSIGLGLAPVAVHMASGRTGDGAAELVPYDTAILIAMASLVTTIIASVWAKGIFRLIPIIFGVLVGYVLSAFAGIVDLTPIKEAAWLAVPDFVAPSFSWSAILFMIPVAIAPAIEHIGDILAIGNITRKNYLDKPGLHRTLLGDGLATSAAAAFGGPPNTTYSEVTGAVMLTKNFNPRIMWWAAVVAIVLAFVGKFGAVLQTIPVPVMGGILCLLFGSIAVVGLNTLIRHQVDLAESRNLVIVGVTLVFGIGGMVLGHLEGIALCAVVAIALNLVLPGRREAWGKAVYEQKAD</sequence>
<keyword evidence="3" id="KW-0813">Transport</keyword>
<evidence type="ECO:0000256" key="2">
    <source>
        <dbReference type="ARBA" id="ARBA00008821"/>
    </source>
</evidence>
<comment type="similarity">
    <text evidence="2">Belongs to the nucleobase:cation symporter-2 (NCS2) (TC 2.A.40) family.</text>
</comment>
<keyword evidence="9" id="KW-1185">Reference proteome</keyword>
<feature type="transmembrane region" description="Helical" evidence="7">
    <location>
        <begin position="12"/>
        <end position="33"/>
    </location>
</feature>
<evidence type="ECO:0000313" key="9">
    <source>
        <dbReference type="Proteomes" id="UP000323161"/>
    </source>
</evidence>
<dbReference type="InterPro" id="IPR006042">
    <property type="entry name" value="Xan_ur_permease"/>
</dbReference>
<dbReference type="PANTHER" id="PTHR42810">
    <property type="entry name" value="PURINE PERMEASE C1399.01C-RELATED"/>
    <property type="match status" value="1"/>
</dbReference>
<organism evidence="8 9">
    <name type="scientific">Marinobacter salinexigens</name>
    <dbReference type="NCBI Taxonomy" id="2919747"/>
    <lineage>
        <taxon>Bacteria</taxon>
        <taxon>Pseudomonadati</taxon>
        <taxon>Pseudomonadota</taxon>
        <taxon>Gammaproteobacteria</taxon>
        <taxon>Pseudomonadales</taxon>
        <taxon>Marinobacteraceae</taxon>
        <taxon>Marinobacter</taxon>
    </lineage>
</organism>
<dbReference type="PANTHER" id="PTHR42810:SF2">
    <property type="entry name" value="PURINE PERMEASE C1399.01C-RELATED"/>
    <property type="match status" value="1"/>
</dbReference>
<evidence type="ECO:0000256" key="1">
    <source>
        <dbReference type="ARBA" id="ARBA00004141"/>
    </source>
</evidence>
<evidence type="ECO:0000256" key="3">
    <source>
        <dbReference type="ARBA" id="ARBA00022448"/>
    </source>
</evidence>
<dbReference type="PROSITE" id="PS01116">
    <property type="entry name" value="XANTH_URACIL_PERMASE"/>
    <property type="match status" value="1"/>
</dbReference>
<keyword evidence="4 7" id="KW-0812">Transmembrane</keyword>
<comment type="caution">
    <text evidence="8">The sequence shown here is derived from an EMBL/GenBank/DDBJ whole genome shotgun (WGS) entry which is preliminary data.</text>
</comment>
<keyword evidence="6 7" id="KW-0472">Membrane</keyword>
<feature type="transmembrane region" description="Helical" evidence="7">
    <location>
        <begin position="365"/>
        <end position="397"/>
    </location>
</feature>
<evidence type="ECO:0000256" key="4">
    <source>
        <dbReference type="ARBA" id="ARBA00022692"/>
    </source>
</evidence>
<proteinExistence type="inferred from homology"/>
<dbReference type="GO" id="GO:0005886">
    <property type="term" value="C:plasma membrane"/>
    <property type="evidence" value="ECO:0007669"/>
    <property type="project" value="UniProtKB-ARBA"/>
</dbReference>
<name>A0A5B0VJG6_9GAMM</name>
<dbReference type="Pfam" id="PF00860">
    <property type="entry name" value="Xan_ur_permease"/>
    <property type="match status" value="1"/>
</dbReference>
<feature type="transmembrane region" description="Helical" evidence="7">
    <location>
        <begin position="87"/>
        <end position="104"/>
    </location>
</feature>
<feature type="transmembrane region" description="Helical" evidence="7">
    <location>
        <begin position="45"/>
        <end position="75"/>
    </location>
</feature>
<dbReference type="EMBL" id="VTUU01000002">
    <property type="protein sequence ID" value="KAA1174792.1"/>
    <property type="molecule type" value="Genomic_DNA"/>
</dbReference>
<comment type="subcellular location">
    <subcellularLocation>
        <location evidence="1">Membrane</location>
        <topology evidence="1">Multi-pass membrane protein</topology>
    </subcellularLocation>
</comment>
<evidence type="ECO:0000313" key="8">
    <source>
        <dbReference type="EMBL" id="KAA1174792.1"/>
    </source>
</evidence>
<dbReference type="InterPro" id="IPR006043">
    <property type="entry name" value="NCS2"/>
</dbReference>
<feature type="transmembrane region" description="Helical" evidence="7">
    <location>
        <begin position="116"/>
        <end position="137"/>
    </location>
</feature>
<feature type="transmembrane region" description="Helical" evidence="7">
    <location>
        <begin position="332"/>
        <end position="353"/>
    </location>
</feature>
<keyword evidence="5 7" id="KW-1133">Transmembrane helix</keyword>
<dbReference type="AlphaFoldDB" id="A0A5B0VJG6"/>
<feature type="transmembrane region" description="Helical" evidence="7">
    <location>
        <begin position="304"/>
        <end position="326"/>
    </location>
</feature>
<dbReference type="GO" id="GO:0042907">
    <property type="term" value="F:xanthine transmembrane transporter activity"/>
    <property type="evidence" value="ECO:0007669"/>
    <property type="project" value="TreeGrafter"/>
</dbReference>
<feature type="transmembrane region" description="Helical" evidence="7">
    <location>
        <begin position="181"/>
        <end position="201"/>
    </location>
</feature>